<comment type="function">
    <text evidence="1">Required for O(2)-independent ubiquinone (coenzyme Q) biosynthesis. Together with UbiU, is essential for the C6-hydroxylation reaction in the oxygen-independent ubiquinone biosynthesis pathway.</text>
</comment>
<evidence type="ECO:0000313" key="2">
    <source>
        <dbReference type="EMBL" id="RAI37632.1"/>
    </source>
</evidence>
<dbReference type="Proteomes" id="UP000248863">
    <property type="component" value="Unassembled WGS sequence"/>
</dbReference>
<dbReference type="InterPro" id="IPR001539">
    <property type="entry name" value="Peptidase_U32"/>
</dbReference>
<reference evidence="2 3" key="1">
    <citation type="submission" date="2017-07" db="EMBL/GenBank/DDBJ databases">
        <title>Draft Genome Sequences of Select Purple Nonsulfur Bacteria.</title>
        <authorList>
            <person name="Lasarre B."/>
            <person name="Mckinlay J.B."/>
        </authorList>
    </citation>
    <scope>NUCLEOTIDE SEQUENCE [LARGE SCALE GENOMIC DNA]</scope>
    <source>
        <strain evidence="2 3">DSM 11907</strain>
    </source>
</reference>
<protein>
    <recommendedName>
        <fullName evidence="1">Ubiquinone biosynthesis protein UbiV</fullName>
    </recommendedName>
</protein>
<keyword evidence="1" id="KW-0408">Iron</keyword>
<organism evidence="2 3">
    <name type="scientific">Rhodoplanes elegans</name>
    <dbReference type="NCBI Taxonomy" id="29408"/>
    <lineage>
        <taxon>Bacteria</taxon>
        <taxon>Pseudomonadati</taxon>
        <taxon>Pseudomonadota</taxon>
        <taxon>Alphaproteobacteria</taxon>
        <taxon>Hyphomicrobiales</taxon>
        <taxon>Nitrobacteraceae</taxon>
        <taxon>Rhodoplanes</taxon>
    </lineage>
</organism>
<dbReference type="GO" id="GO:0006744">
    <property type="term" value="P:ubiquinone biosynthetic process"/>
    <property type="evidence" value="ECO:0007669"/>
    <property type="project" value="UniProtKB-UniRule"/>
</dbReference>
<dbReference type="Pfam" id="PF01136">
    <property type="entry name" value="Peptidase_U32"/>
    <property type="match status" value="1"/>
</dbReference>
<dbReference type="OrthoDB" id="8523349at2"/>
<comment type="subunit">
    <text evidence="1">Forms a heterodimer with UbiU.</text>
</comment>
<feature type="binding site" evidence="1">
    <location>
        <position position="196"/>
    </location>
    <ligand>
        <name>[4Fe-4S] cluster</name>
        <dbReference type="ChEBI" id="CHEBI:49883"/>
    </ligand>
</feature>
<keyword evidence="1" id="KW-0831">Ubiquinone biosynthesis</keyword>
<keyword evidence="3" id="KW-1185">Reference proteome</keyword>
<dbReference type="HAMAP" id="MF_02233">
    <property type="entry name" value="UbiV"/>
    <property type="match status" value="1"/>
</dbReference>
<evidence type="ECO:0000256" key="1">
    <source>
        <dbReference type="HAMAP-Rule" id="MF_02233"/>
    </source>
</evidence>
<comment type="pathway">
    <text evidence="1">Cofactor biosynthesis; ubiquinone biosynthesis.</text>
</comment>
<evidence type="ECO:0000313" key="3">
    <source>
        <dbReference type="Proteomes" id="UP000248863"/>
    </source>
</evidence>
<accession>A0A327KJX2</accession>
<dbReference type="PANTHER" id="PTHR30217">
    <property type="entry name" value="PEPTIDASE U32 FAMILY"/>
    <property type="match status" value="1"/>
</dbReference>
<sequence length="308" mass="33020">MTTNGADAARSTLTLGAVLFNWSPEQWRDYHFRVADEAPVERVCVGEVVCSKRLPFYQDDMPAVIERLQRGGKTVILSSLALPTLPRERKMINDLLAIPGVLVEASDVSALGPLGGRPHAIGPLINVYNEGTVAFMEKQGAVHICLPPELPMTAMAALAVKAKTATLEAWAFGRAPLAISARCYHARIHQLAKDSCQFVCNKDPDGLEVDTLEGRRFLAVNGVQTMSDTVVNLIGDVDVLAKCGVGSFRLSPHTCDMVALAQTFRDVLDGTIAAAEGETRVAALMPNAVFSNGFLHGKPGHQHIALAG</sequence>
<dbReference type="InterPro" id="IPR043693">
    <property type="entry name" value="UbiV"/>
</dbReference>
<dbReference type="UniPathway" id="UPA00232"/>
<comment type="similarity">
    <text evidence="1">Belongs to the peptidase U32 family. UbiV subfamily.</text>
</comment>
<comment type="caution">
    <text evidence="2">The sequence shown here is derived from an EMBL/GenBank/DDBJ whole genome shotgun (WGS) entry which is preliminary data.</text>
</comment>
<feature type="binding site" evidence="1">
    <location>
        <position position="200"/>
    </location>
    <ligand>
        <name>[4Fe-4S] cluster</name>
        <dbReference type="ChEBI" id="CHEBI:49883"/>
    </ligand>
</feature>
<name>A0A327KJX2_9BRAD</name>
<dbReference type="RefSeq" id="WP_111358049.1">
    <property type="nucleotide sequence ID" value="NZ_NHSK01000057.1"/>
</dbReference>
<keyword evidence="1" id="KW-0004">4Fe-4S</keyword>
<dbReference type="EMBL" id="NPEU01000172">
    <property type="protein sequence ID" value="RAI37632.1"/>
    <property type="molecule type" value="Genomic_DNA"/>
</dbReference>
<proteinExistence type="inferred from homology"/>
<dbReference type="AlphaFoldDB" id="A0A327KJX2"/>
<dbReference type="InterPro" id="IPR051454">
    <property type="entry name" value="RNA/ubiquinone_mod_enzymes"/>
</dbReference>
<dbReference type="GO" id="GO:0051539">
    <property type="term" value="F:4 iron, 4 sulfur cluster binding"/>
    <property type="evidence" value="ECO:0007669"/>
    <property type="project" value="UniProtKB-UniRule"/>
</dbReference>
<comment type="cofactor">
    <cofactor evidence="1">
        <name>[4Fe-4S] cluster</name>
        <dbReference type="ChEBI" id="CHEBI:49883"/>
    </cofactor>
</comment>
<feature type="binding site" evidence="1">
    <location>
        <position position="183"/>
    </location>
    <ligand>
        <name>[4Fe-4S] cluster</name>
        <dbReference type="ChEBI" id="CHEBI:49883"/>
    </ligand>
</feature>
<dbReference type="GO" id="GO:0046872">
    <property type="term" value="F:metal ion binding"/>
    <property type="evidence" value="ECO:0007669"/>
    <property type="project" value="UniProtKB-KW"/>
</dbReference>
<keyword evidence="1" id="KW-0479">Metal-binding</keyword>
<feature type="binding site" evidence="1">
    <location>
        <position position="50"/>
    </location>
    <ligand>
        <name>[4Fe-4S] cluster</name>
        <dbReference type="ChEBI" id="CHEBI:49883"/>
    </ligand>
</feature>
<gene>
    <name evidence="1" type="primary">ubiV</name>
    <name evidence="2" type="ORF">CH338_15500</name>
</gene>
<dbReference type="NCBIfam" id="NF011991">
    <property type="entry name" value="PRK15447.1"/>
    <property type="match status" value="1"/>
</dbReference>
<keyword evidence="1" id="KW-0411">Iron-sulfur</keyword>
<dbReference type="PANTHER" id="PTHR30217:SF11">
    <property type="entry name" value="UBIQUINONE BIOSYNTHESIS PROTEIN UBIV"/>
    <property type="match status" value="1"/>
</dbReference>